<keyword evidence="3" id="KW-1185">Reference proteome</keyword>
<feature type="region of interest" description="Disordered" evidence="1">
    <location>
        <begin position="1"/>
        <end position="26"/>
    </location>
</feature>
<feature type="compositionally biased region" description="Basic and acidic residues" evidence="1">
    <location>
        <begin position="1"/>
        <end position="24"/>
    </location>
</feature>
<dbReference type="EMBL" id="VSRR010000393">
    <property type="protein sequence ID" value="MPC14970.1"/>
    <property type="molecule type" value="Genomic_DNA"/>
</dbReference>
<evidence type="ECO:0000256" key="1">
    <source>
        <dbReference type="SAM" id="MobiDB-lite"/>
    </source>
</evidence>
<organism evidence="2 3">
    <name type="scientific">Portunus trituberculatus</name>
    <name type="common">Swimming crab</name>
    <name type="synonym">Neptunus trituberculatus</name>
    <dbReference type="NCBI Taxonomy" id="210409"/>
    <lineage>
        <taxon>Eukaryota</taxon>
        <taxon>Metazoa</taxon>
        <taxon>Ecdysozoa</taxon>
        <taxon>Arthropoda</taxon>
        <taxon>Crustacea</taxon>
        <taxon>Multicrustacea</taxon>
        <taxon>Malacostraca</taxon>
        <taxon>Eumalacostraca</taxon>
        <taxon>Eucarida</taxon>
        <taxon>Decapoda</taxon>
        <taxon>Pleocyemata</taxon>
        <taxon>Brachyura</taxon>
        <taxon>Eubrachyura</taxon>
        <taxon>Portunoidea</taxon>
        <taxon>Portunidae</taxon>
        <taxon>Portuninae</taxon>
        <taxon>Portunus</taxon>
    </lineage>
</organism>
<proteinExistence type="predicted"/>
<dbReference type="Proteomes" id="UP000324222">
    <property type="component" value="Unassembled WGS sequence"/>
</dbReference>
<accession>A0A5B7CZU0</accession>
<gene>
    <name evidence="2" type="ORF">E2C01_007751</name>
</gene>
<protein>
    <submittedName>
        <fullName evidence="2">Uncharacterized protein</fullName>
    </submittedName>
</protein>
<evidence type="ECO:0000313" key="2">
    <source>
        <dbReference type="EMBL" id="MPC14970.1"/>
    </source>
</evidence>
<dbReference type="AlphaFoldDB" id="A0A5B7CZU0"/>
<comment type="caution">
    <text evidence="2">The sequence shown here is derived from an EMBL/GenBank/DDBJ whole genome shotgun (WGS) entry which is preliminary data.</text>
</comment>
<name>A0A5B7CZU0_PORTR</name>
<reference evidence="2 3" key="1">
    <citation type="submission" date="2019-05" db="EMBL/GenBank/DDBJ databases">
        <title>Another draft genome of Portunus trituberculatus and its Hox gene families provides insights of decapod evolution.</title>
        <authorList>
            <person name="Jeong J.-H."/>
            <person name="Song I."/>
            <person name="Kim S."/>
            <person name="Choi T."/>
            <person name="Kim D."/>
            <person name="Ryu S."/>
            <person name="Kim W."/>
        </authorList>
    </citation>
    <scope>NUCLEOTIDE SEQUENCE [LARGE SCALE GENOMIC DNA]</scope>
    <source>
        <tissue evidence="2">Muscle</tissue>
    </source>
</reference>
<sequence length="63" mass="7268">MTKTHQTDTDTLSRDQAEWNKNMEGHTNSHLGSQMCSLSLNKSKIFFSTSTPHFQTFLRDFTT</sequence>
<evidence type="ECO:0000313" key="3">
    <source>
        <dbReference type="Proteomes" id="UP000324222"/>
    </source>
</evidence>